<organism evidence="4 5">
    <name type="scientific">Prolixibacter bellariivorans</name>
    <dbReference type="NCBI Taxonomy" id="314319"/>
    <lineage>
        <taxon>Bacteria</taxon>
        <taxon>Pseudomonadati</taxon>
        <taxon>Bacteroidota</taxon>
        <taxon>Bacteroidia</taxon>
        <taxon>Marinilabiliales</taxon>
        <taxon>Prolixibacteraceae</taxon>
        <taxon>Prolixibacter</taxon>
    </lineage>
</organism>
<dbReference type="PRINTS" id="PR00744">
    <property type="entry name" value="GLHYDRLASE37"/>
</dbReference>
<protein>
    <submittedName>
        <fullName evidence="4">Periplasmic trehalase</fullName>
    </submittedName>
</protein>
<feature type="signal peptide" evidence="3">
    <location>
        <begin position="1"/>
        <end position="34"/>
    </location>
</feature>
<feature type="chain" id="PRO_5024361380" evidence="3">
    <location>
        <begin position="35"/>
        <end position="544"/>
    </location>
</feature>
<dbReference type="PANTHER" id="PTHR23403:SF1">
    <property type="entry name" value="TREHALASE"/>
    <property type="match status" value="1"/>
</dbReference>
<dbReference type="Gene3D" id="1.50.10.10">
    <property type="match status" value="1"/>
</dbReference>
<dbReference type="SUPFAM" id="SSF48208">
    <property type="entry name" value="Six-hairpin glycosidases"/>
    <property type="match status" value="1"/>
</dbReference>
<dbReference type="GO" id="GO:0005993">
    <property type="term" value="P:trehalose catabolic process"/>
    <property type="evidence" value="ECO:0007669"/>
    <property type="project" value="TreeGrafter"/>
</dbReference>
<evidence type="ECO:0000256" key="1">
    <source>
        <dbReference type="ARBA" id="ARBA00022801"/>
    </source>
</evidence>
<keyword evidence="2" id="KW-0326">Glycosidase</keyword>
<sequence>MKNYFAFRQAIHRPFFWLFLTLLVAFSTSCQKQATEPVDVGTPEALYGQLFYDVQKTDIFPDSKTFVDCVPKESPAKIREAYEGIAGKDDTKVLKQFVEKHFIIPAYHPMSNPDTLAIQKHIRHLWSVLLRQPDVAHSGTLIPLPNKYVIPGGRFREVYYWDSYFTMLGLATDGEIDVINSMIDNFAYIIDTIGFIPNGNRTYYLTRSQPPFFALMVSLLARLKKDDSVYVHYLPQMVEEYHFWMHGADKVSADKTACGHVVRMEDGTLLNRYYDKGDFPRSEAYSEDVHTVRQALALNPSLDTLKMYRDLRSAAESGWDFSSRWLKESPDGSFPLYTMHTTDIVPVDLNALMFNMEKTIAHAYKVKGDSVSSARFEQKAQKRLEALNRYCWNSEKGYYFDYDYTTGKQTSIVSLAAVYPLFFHMASAKQASEVMKVVEDELLKTGGVVTTPYATGQQWDSPNGWAPLQWISIQGLRNYGYDALANEIKQRWMKVNEEVYRKYHRMEEKYNVVNPEVPGGGGEYPNQDGFGWTNGVYQRLAAEK</sequence>
<dbReference type="InterPro" id="IPR012341">
    <property type="entry name" value="6hp_glycosidase-like_sf"/>
</dbReference>
<evidence type="ECO:0000313" key="5">
    <source>
        <dbReference type="Proteomes" id="UP000391834"/>
    </source>
</evidence>
<dbReference type="Proteomes" id="UP000391834">
    <property type="component" value="Unassembled WGS sequence"/>
</dbReference>
<evidence type="ECO:0000256" key="2">
    <source>
        <dbReference type="ARBA" id="ARBA00023295"/>
    </source>
</evidence>
<dbReference type="NCBIfam" id="NF009774">
    <property type="entry name" value="PRK13271.1"/>
    <property type="match status" value="1"/>
</dbReference>
<dbReference type="NCBIfam" id="NF009773">
    <property type="entry name" value="PRK13270.1"/>
    <property type="match status" value="1"/>
</dbReference>
<dbReference type="InterPro" id="IPR001661">
    <property type="entry name" value="Glyco_hydro_37"/>
</dbReference>
<keyword evidence="1" id="KW-0378">Hydrolase</keyword>
<dbReference type="GO" id="GO:0004555">
    <property type="term" value="F:alpha,alpha-trehalase activity"/>
    <property type="evidence" value="ECO:0007669"/>
    <property type="project" value="InterPro"/>
</dbReference>
<dbReference type="Pfam" id="PF01204">
    <property type="entry name" value="Trehalase"/>
    <property type="match status" value="1"/>
</dbReference>
<dbReference type="InterPro" id="IPR008928">
    <property type="entry name" value="6-hairpin_glycosidase_sf"/>
</dbReference>
<dbReference type="RefSeq" id="WP_025864220.1">
    <property type="nucleotide sequence ID" value="NZ_BLAX01000001.1"/>
</dbReference>
<evidence type="ECO:0000313" key="4">
    <source>
        <dbReference type="EMBL" id="GET33666.1"/>
    </source>
</evidence>
<dbReference type="PANTHER" id="PTHR23403">
    <property type="entry name" value="TREHALASE"/>
    <property type="match status" value="1"/>
</dbReference>
<keyword evidence="3" id="KW-0732">Signal</keyword>
<reference evidence="4 5" key="1">
    <citation type="submission" date="2019-10" db="EMBL/GenBank/DDBJ databases">
        <title>Prolixibacter strains distinguished by the presence of nitrate reductase genes were adept at nitrate-dependent anaerobic corrosion of metallic iron and carbon steel.</title>
        <authorList>
            <person name="Iino T."/>
            <person name="Shono N."/>
            <person name="Ito K."/>
            <person name="Nakamura R."/>
            <person name="Sueoka K."/>
            <person name="Harayama S."/>
            <person name="Ohkuma M."/>
        </authorList>
    </citation>
    <scope>NUCLEOTIDE SEQUENCE [LARGE SCALE GENOMIC DNA]</scope>
    <source>
        <strain evidence="4 5">JCM 13498</strain>
    </source>
</reference>
<proteinExistence type="predicted"/>
<dbReference type="PROSITE" id="PS00928">
    <property type="entry name" value="TREHALASE_2"/>
    <property type="match status" value="1"/>
</dbReference>
<dbReference type="OrthoDB" id="106887at2"/>
<name>A0A5M4B1A5_9BACT</name>
<dbReference type="PROSITE" id="PS51257">
    <property type="entry name" value="PROKAR_LIPOPROTEIN"/>
    <property type="match status" value="1"/>
</dbReference>
<keyword evidence="5" id="KW-1185">Reference proteome</keyword>
<dbReference type="InterPro" id="IPR018232">
    <property type="entry name" value="Glyco_hydro_37_CS"/>
</dbReference>
<accession>A0A5M4B1A5</accession>
<dbReference type="PROSITE" id="PS00927">
    <property type="entry name" value="TREHALASE_1"/>
    <property type="match status" value="1"/>
</dbReference>
<dbReference type="AlphaFoldDB" id="A0A5M4B1A5"/>
<dbReference type="EMBL" id="BLAX01000001">
    <property type="protein sequence ID" value="GET33666.1"/>
    <property type="molecule type" value="Genomic_DNA"/>
</dbReference>
<comment type="caution">
    <text evidence="4">The sequence shown here is derived from an EMBL/GenBank/DDBJ whole genome shotgun (WGS) entry which is preliminary data.</text>
</comment>
<gene>
    <name evidence="4" type="primary">treA</name>
    <name evidence="4" type="ORF">PbJCM13498_25290</name>
</gene>
<evidence type="ECO:0000256" key="3">
    <source>
        <dbReference type="SAM" id="SignalP"/>
    </source>
</evidence>